<dbReference type="SUPFAM" id="SSF56935">
    <property type="entry name" value="Porins"/>
    <property type="match status" value="1"/>
</dbReference>
<dbReference type="Pfam" id="PF00593">
    <property type="entry name" value="TonB_dep_Rec_b-barrel"/>
    <property type="match status" value="1"/>
</dbReference>
<keyword evidence="8 9" id="KW-0998">Cell outer membrane</keyword>
<evidence type="ECO:0000256" key="7">
    <source>
        <dbReference type="ARBA" id="ARBA00023136"/>
    </source>
</evidence>
<feature type="short sequence motif" description="TonB C-terminal box" evidence="10">
    <location>
        <begin position="975"/>
        <end position="992"/>
    </location>
</feature>
<gene>
    <name evidence="15" type="ORF">JM946_02165</name>
</gene>
<proteinExistence type="inferred from homology"/>
<dbReference type="Pfam" id="PF07715">
    <property type="entry name" value="Plug"/>
    <property type="match status" value="1"/>
</dbReference>
<dbReference type="InterPro" id="IPR000531">
    <property type="entry name" value="Beta-barrel_TonB"/>
</dbReference>
<comment type="similarity">
    <text evidence="9 11">Belongs to the TonB-dependent receptor family.</text>
</comment>
<dbReference type="InterPro" id="IPR010917">
    <property type="entry name" value="TonB_rcpt_CS"/>
</dbReference>
<dbReference type="PANTHER" id="PTHR47234">
    <property type="match status" value="1"/>
</dbReference>
<evidence type="ECO:0000313" key="15">
    <source>
        <dbReference type="EMBL" id="MBM0103525.1"/>
    </source>
</evidence>
<name>A0ABS1WRC0_9GAMM</name>
<organism evidence="15 16">
    <name type="scientific">Steroidobacter gossypii</name>
    <dbReference type="NCBI Taxonomy" id="2805490"/>
    <lineage>
        <taxon>Bacteria</taxon>
        <taxon>Pseudomonadati</taxon>
        <taxon>Pseudomonadota</taxon>
        <taxon>Gammaproteobacteria</taxon>
        <taxon>Steroidobacterales</taxon>
        <taxon>Steroidobacteraceae</taxon>
        <taxon>Steroidobacter</taxon>
    </lineage>
</organism>
<feature type="signal peptide" evidence="12">
    <location>
        <begin position="1"/>
        <end position="30"/>
    </location>
</feature>
<evidence type="ECO:0000256" key="8">
    <source>
        <dbReference type="ARBA" id="ARBA00023237"/>
    </source>
</evidence>
<keyword evidence="5 12" id="KW-0732">Signal</keyword>
<dbReference type="InterPro" id="IPR012910">
    <property type="entry name" value="Plug_dom"/>
</dbReference>
<keyword evidence="4 9" id="KW-0812">Transmembrane</keyword>
<feature type="domain" description="TonB-dependent receptor plug" evidence="14">
    <location>
        <begin position="53"/>
        <end position="165"/>
    </location>
</feature>
<dbReference type="InterPro" id="IPR039426">
    <property type="entry name" value="TonB-dep_rcpt-like"/>
</dbReference>
<dbReference type="Proteomes" id="UP000661077">
    <property type="component" value="Unassembled WGS sequence"/>
</dbReference>
<comment type="caution">
    <text evidence="15">The sequence shown here is derived from an EMBL/GenBank/DDBJ whole genome shotgun (WGS) entry which is preliminary data.</text>
</comment>
<evidence type="ECO:0000259" key="13">
    <source>
        <dbReference type="Pfam" id="PF00593"/>
    </source>
</evidence>
<evidence type="ECO:0000256" key="1">
    <source>
        <dbReference type="ARBA" id="ARBA00004571"/>
    </source>
</evidence>
<evidence type="ECO:0000256" key="11">
    <source>
        <dbReference type="RuleBase" id="RU003357"/>
    </source>
</evidence>
<feature type="chain" id="PRO_5045204923" evidence="12">
    <location>
        <begin position="31"/>
        <end position="992"/>
    </location>
</feature>
<evidence type="ECO:0000256" key="5">
    <source>
        <dbReference type="ARBA" id="ARBA00022729"/>
    </source>
</evidence>
<accession>A0ABS1WRC0</accession>
<keyword evidence="6 11" id="KW-0798">TonB box</keyword>
<keyword evidence="2 9" id="KW-0813">Transport</keyword>
<dbReference type="Gene3D" id="2.170.130.10">
    <property type="entry name" value="TonB-dependent receptor, plug domain"/>
    <property type="match status" value="1"/>
</dbReference>
<dbReference type="InterPro" id="IPR036942">
    <property type="entry name" value="Beta-barrel_TonB_sf"/>
</dbReference>
<evidence type="ECO:0000259" key="14">
    <source>
        <dbReference type="Pfam" id="PF07715"/>
    </source>
</evidence>
<dbReference type="InterPro" id="IPR037066">
    <property type="entry name" value="Plug_dom_sf"/>
</dbReference>
<keyword evidence="16" id="KW-1185">Reference proteome</keyword>
<dbReference type="RefSeq" id="WP_203165491.1">
    <property type="nucleotide sequence ID" value="NZ_JAEVLS010000001.1"/>
</dbReference>
<protein>
    <submittedName>
        <fullName evidence="15">TonB-dependent receptor</fullName>
    </submittedName>
</protein>
<comment type="subcellular location">
    <subcellularLocation>
        <location evidence="1 9">Cell outer membrane</location>
        <topology evidence="1 9">Multi-pass membrane protein</topology>
    </subcellularLocation>
</comment>
<sequence>MSTSTSIRRAVNYALLSGASAAAMVLPAQAQEDAQITEVIVTGSRIPQPNLTSISPVTAVTSEQIKIEGVVRVEDLINNLPQAFADFGGNLSNGATGTATVNLRNLGSERTLVLINGRRLMPGDPTQNGAASPDLNQIPSALIERVEVLSGGASAVYGADAVAGVVNFIMNDNFEGIRVDAQYGFYQHENDSNVQSAVRARNFGLPSSNVTDGNSKEITFLAGINTPDGRGNATVYLGYRELDALKQDQRDFSSCALGSGYDGDPFTCAGSGTTAPAHFGPNILGPDGNLRPYVAARDAYNFAPDNYYQRPDERKTAGLFAHYDFSDAASVYTEFMFMDDRTTAQIAASGAFAGGGPGQPPFFGNQLFNCDNPYFNQSMLDAWCGGSASAGDVFVPLARRNVEGGGRIDDLRHTSFRGVLGVRGDFATAWNYDVYALYGETLLSENYQNDFSRSRLGKALNAVRDAQGNIVCRVNADVDLSNDDPACVPYNIFQLGGVTPEQLAYLQIPGFSSGGTTEQILSGSVAADLGHYGIKLPTANDGLGFAIGAEYRSERSELRADAAYQTNDLAGQGAPTLDTTGSFDVREIFTELRLPILQDKPFAQTLSAEAGYRFSDYNLGFDTDTYKLGLDWAPVEDIRFRASYQRAVRSPNIQELFLQPRVQLNGNTDPCAGANPSRTLEECALTGVTPEQYGNIVANPAAQYNGLVGGNPNLDPEESDTYSYGLVFTPSFLPSFTMTLDYFDIKVEKLIDQIGQDFILNQCMDSGDPEFCNRINRIQAPGTEGNGSLWLGDSAFVEDPILNTGSLSTKGVDLEMNYRLEAGGAGAIAFSLVGTYTDEFVTEPLAGFATKYDCKGLYGTVCGVPIPEWRQKVRANWLSPWGVDVALTWRYIDEVSLDLTSSDPDLNDDDFATTDARLGSRSYFDLSASYTFQELGAFSSVTGRLGINNLTDKDPPLLGQDNCPAVLCNGNTFPQVYDTLGRFIFVGLTADF</sequence>
<dbReference type="Gene3D" id="2.40.170.20">
    <property type="entry name" value="TonB-dependent receptor, beta-barrel domain"/>
    <property type="match status" value="1"/>
</dbReference>
<dbReference type="PROSITE" id="PS01156">
    <property type="entry name" value="TONB_DEPENDENT_REC_2"/>
    <property type="match status" value="1"/>
</dbReference>
<evidence type="ECO:0000256" key="12">
    <source>
        <dbReference type="SAM" id="SignalP"/>
    </source>
</evidence>
<dbReference type="PROSITE" id="PS52016">
    <property type="entry name" value="TONB_DEPENDENT_REC_3"/>
    <property type="match status" value="1"/>
</dbReference>
<evidence type="ECO:0000256" key="4">
    <source>
        <dbReference type="ARBA" id="ARBA00022692"/>
    </source>
</evidence>
<evidence type="ECO:0000256" key="10">
    <source>
        <dbReference type="PROSITE-ProRule" id="PRU10144"/>
    </source>
</evidence>
<dbReference type="PANTHER" id="PTHR47234:SF2">
    <property type="entry name" value="TONB-DEPENDENT RECEPTOR"/>
    <property type="match status" value="1"/>
</dbReference>
<evidence type="ECO:0000313" key="16">
    <source>
        <dbReference type="Proteomes" id="UP000661077"/>
    </source>
</evidence>
<evidence type="ECO:0000256" key="3">
    <source>
        <dbReference type="ARBA" id="ARBA00022452"/>
    </source>
</evidence>
<evidence type="ECO:0000256" key="9">
    <source>
        <dbReference type="PROSITE-ProRule" id="PRU01360"/>
    </source>
</evidence>
<evidence type="ECO:0000256" key="2">
    <source>
        <dbReference type="ARBA" id="ARBA00022448"/>
    </source>
</evidence>
<evidence type="ECO:0000256" key="6">
    <source>
        <dbReference type="ARBA" id="ARBA00023077"/>
    </source>
</evidence>
<reference evidence="15 16" key="1">
    <citation type="journal article" date="2021" name="Int. J. Syst. Evol. Microbiol.">
        <title>Steroidobacter gossypii sp. nov., isolated from soil of cotton cropping field.</title>
        <authorList>
            <person name="Huang R."/>
            <person name="Yang S."/>
            <person name="Zhen C."/>
            <person name="Liu W."/>
        </authorList>
    </citation>
    <scope>NUCLEOTIDE SEQUENCE [LARGE SCALE GENOMIC DNA]</scope>
    <source>
        <strain evidence="15 16">S1-65</strain>
    </source>
</reference>
<feature type="domain" description="TonB-dependent receptor-like beta-barrel" evidence="13">
    <location>
        <begin position="415"/>
        <end position="950"/>
    </location>
</feature>
<keyword evidence="7 9" id="KW-0472">Membrane</keyword>
<keyword evidence="3 9" id="KW-1134">Transmembrane beta strand</keyword>
<dbReference type="EMBL" id="JAEVLS010000001">
    <property type="protein sequence ID" value="MBM0103525.1"/>
    <property type="molecule type" value="Genomic_DNA"/>
</dbReference>
<keyword evidence="15" id="KW-0675">Receptor</keyword>